<keyword evidence="2" id="KW-0175">Coiled coil</keyword>
<reference evidence="5 6" key="1">
    <citation type="submission" date="2023-03" db="EMBL/GenBank/DDBJ databases">
        <title>Roseibium porphyridii sp. nov. and Roseibium rhodosorbium sp. nov. isolated from marine algae, Porphyridium cruentum and Rhodosorus marinus, respectively.</title>
        <authorList>
            <person name="Lee M.W."/>
            <person name="Choi B.J."/>
            <person name="Lee J.K."/>
            <person name="Choi D.G."/>
            <person name="Baek J.H."/>
            <person name="Bayburt H."/>
            <person name="Kim J.M."/>
            <person name="Han D.M."/>
            <person name="Kim K.H."/>
            <person name="Jeon C.O."/>
        </authorList>
    </citation>
    <scope>NUCLEOTIDE SEQUENCE [LARGE SCALE GENOMIC DNA]</scope>
    <source>
        <strain evidence="5 6">KMA01</strain>
    </source>
</reference>
<dbReference type="Pfam" id="PF07238">
    <property type="entry name" value="PilZ"/>
    <property type="match status" value="1"/>
</dbReference>
<dbReference type="Gene3D" id="2.40.30.170">
    <property type="match status" value="1"/>
</dbReference>
<accession>A0ABY8EXK4</accession>
<keyword evidence="3" id="KW-1133">Transmembrane helix</keyword>
<sequence>MGTVQLEIIHERPSQRLHYRVTAPMRVTLGEQTVDAVDWGLGGCRISGLSGDQPDIGSQHTLFCTLPFQGFNITLKAEAEVVRRHDDTNQLAFRFTDLGDRETALMQHFVEDLVRGKMTDVADTIVRIDTPVTPVPVKPDPNPATDIPVRRWPVRQIVMSCFYLVLGAVVFGYVGVYAFATLFRLEIQSAVISAQRMEISAPFNGRLLELNHRQGTHAVAGALIAVMADTGHNANLQRVRSDLAKTRAELAETTVMLEEEERRSKGYELVARNNVRQAESQLSGLALARDNALLKLERVRGLAAKGLVRADDVEAAELEVRSVVSDLERKKIHIEELKELIDGGASVRLFTGNSFAGRTAELKAKVARLTALQDHYAHLETELAGKDTDQKILAPFNGRVVETLVASGNILKQGEPLLVLEETGAETVTAFLTQEEAAQVRIGSPANLFLPTENRWISVEVAAIDRTAGFVDEVTETHRFRAPDARSAKVTLAPVSGALPASGTPATVYFQRYRNNLVFRTAQQIFEAI</sequence>
<protein>
    <submittedName>
        <fullName evidence="5">HlyD family efflux transporter periplasmic adaptor subunit</fullName>
    </submittedName>
</protein>
<organism evidence="5 6">
    <name type="scientific">Roseibium porphyridii</name>
    <dbReference type="NCBI Taxonomy" id="2866279"/>
    <lineage>
        <taxon>Bacteria</taxon>
        <taxon>Pseudomonadati</taxon>
        <taxon>Pseudomonadota</taxon>
        <taxon>Alphaproteobacteria</taxon>
        <taxon>Hyphomicrobiales</taxon>
        <taxon>Stappiaceae</taxon>
        <taxon>Roseibium</taxon>
    </lineage>
</organism>
<evidence type="ECO:0000256" key="3">
    <source>
        <dbReference type="SAM" id="Phobius"/>
    </source>
</evidence>
<dbReference type="Gene3D" id="1.10.287.470">
    <property type="entry name" value="Helix hairpin bin"/>
    <property type="match status" value="1"/>
</dbReference>
<keyword evidence="3" id="KW-0812">Transmembrane</keyword>
<keyword evidence="3" id="KW-0472">Membrane</keyword>
<dbReference type="InterPro" id="IPR011053">
    <property type="entry name" value="Single_hybrid_motif"/>
</dbReference>
<evidence type="ECO:0000256" key="1">
    <source>
        <dbReference type="ARBA" id="ARBA00004196"/>
    </source>
</evidence>
<dbReference type="Gene3D" id="2.40.50.100">
    <property type="match status" value="1"/>
</dbReference>
<dbReference type="InterPro" id="IPR009875">
    <property type="entry name" value="PilZ_domain"/>
</dbReference>
<dbReference type="InterPro" id="IPR050465">
    <property type="entry name" value="UPF0194_transport"/>
</dbReference>
<evidence type="ECO:0000256" key="2">
    <source>
        <dbReference type="ARBA" id="ARBA00023054"/>
    </source>
</evidence>
<dbReference type="Gene3D" id="2.40.10.220">
    <property type="entry name" value="predicted glycosyltransferase like domains"/>
    <property type="match status" value="1"/>
</dbReference>
<evidence type="ECO:0000259" key="4">
    <source>
        <dbReference type="Pfam" id="PF07238"/>
    </source>
</evidence>
<evidence type="ECO:0000313" key="6">
    <source>
        <dbReference type="Proteomes" id="UP001209803"/>
    </source>
</evidence>
<proteinExistence type="predicted"/>
<evidence type="ECO:0000313" key="5">
    <source>
        <dbReference type="EMBL" id="WFE87486.1"/>
    </source>
</evidence>
<comment type="subcellular location">
    <subcellularLocation>
        <location evidence="1">Cell envelope</location>
    </subcellularLocation>
</comment>
<dbReference type="RefSeq" id="WP_265681818.1">
    <property type="nucleotide sequence ID" value="NZ_CP120863.1"/>
</dbReference>
<feature type="transmembrane region" description="Helical" evidence="3">
    <location>
        <begin position="157"/>
        <end position="180"/>
    </location>
</feature>
<dbReference type="PANTHER" id="PTHR32347">
    <property type="entry name" value="EFFLUX SYSTEM COMPONENT YKNX-RELATED"/>
    <property type="match status" value="1"/>
</dbReference>
<gene>
    <name evidence="5" type="ORF">K1718_15055</name>
</gene>
<keyword evidence="6" id="KW-1185">Reference proteome</keyword>
<feature type="domain" description="PilZ" evidence="4">
    <location>
        <begin position="12"/>
        <end position="111"/>
    </location>
</feature>
<name>A0ABY8EXK4_9HYPH</name>
<dbReference type="EMBL" id="CP120863">
    <property type="protein sequence ID" value="WFE87486.1"/>
    <property type="molecule type" value="Genomic_DNA"/>
</dbReference>
<dbReference type="Proteomes" id="UP001209803">
    <property type="component" value="Chromosome"/>
</dbReference>
<dbReference type="PANTHER" id="PTHR32347:SF23">
    <property type="entry name" value="BLL5650 PROTEIN"/>
    <property type="match status" value="1"/>
</dbReference>
<dbReference type="SUPFAM" id="SSF51230">
    <property type="entry name" value="Single hybrid motif"/>
    <property type="match status" value="1"/>
</dbReference>